<sequence length="389" mass="40652">MLAAGAAGAALLVLPDAAGRANAEGRPADGSEPVYVYVSSYGFGASGPDTVGLSVFRLDPKAGALTPVQQVSGSYPSWTTIDPARRFLYACYSLRDETGPVGSVAAYAIDPRTGTLTLVNQVSLGSSGPSQTAVSPDGRHLVVANYYHAQYVVLPIGEDGELGPVSGVLTNTGSGPHQRQDAPHPHAVVFDPNRRFIGAADLGNDKVQILRLVGGGLELVSEVSVTPGMGPRHVAFSHDSRTLYANGELDGTITAFAYDAETGTIGRLLQTVSTEPASYTGASSGAEIALHPSGRFLYASNRGSQTVAGYRIDRTTGKLSLINFATQGVNGPTNFAIDPTGRWLYVNSNRGNSIVQFDINARTGELTPSGRATPLSGPNVMVFRTPDCR</sequence>
<dbReference type="PANTHER" id="PTHR30344:SF1">
    <property type="entry name" value="6-PHOSPHOGLUCONOLACTONASE"/>
    <property type="match status" value="1"/>
</dbReference>
<evidence type="ECO:0000313" key="3">
    <source>
        <dbReference type="Proteomes" id="UP001500902"/>
    </source>
</evidence>
<dbReference type="SUPFAM" id="SSF51004">
    <property type="entry name" value="C-terminal (heme d1) domain of cytochrome cd1-nitrite reductase"/>
    <property type="match status" value="1"/>
</dbReference>
<dbReference type="Gene3D" id="2.130.10.10">
    <property type="entry name" value="YVTN repeat-like/Quinoprotein amine dehydrogenase"/>
    <property type="match status" value="1"/>
</dbReference>
<dbReference type="PANTHER" id="PTHR30344">
    <property type="entry name" value="6-PHOSPHOGLUCONOLACTONASE-RELATED"/>
    <property type="match status" value="1"/>
</dbReference>
<comment type="similarity">
    <text evidence="1">Belongs to the cycloisomerase 2 family.</text>
</comment>
<comment type="caution">
    <text evidence="2">The sequence shown here is derived from an EMBL/GenBank/DDBJ whole genome shotgun (WGS) entry which is preliminary data.</text>
</comment>
<dbReference type="InterPro" id="IPR015943">
    <property type="entry name" value="WD40/YVTN_repeat-like_dom_sf"/>
</dbReference>
<proteinExistence type="inferred from homology"/>
<evidence type="ECO:0000313" key="2">
    <source>
        <dbReference type="EMBL" id="GAA3720531.1"/>
    </source>
</evidence>
<dbReference type="InterPro" id="IPR050282">
    <property type="entry name" value="Cycloisomerase_2"/>
</dbReference>
<gene>
    <name evidence="2" type="ORF">GCM10022224_103280</name>
</gene>
<reference evidence="3" key="1">
    <citation type="journal article" date="2019" name="Int. J. Syst. Evol. Microbiol.">
        <title>The Global Catalogue of Microorganisms (GCM) 10K type strain sequencing project: providing services to taxonomists for standard genome sequencing and annotation.</title>
        <authorList>
            <consortium name="The Broad Institute Genomics Platform"/>
            <consortium name="The Broad Institute Genome Sequencing Center for Infectious Disease"/>
            <person name="Wu L."/>
            <person name="Ma J."/>
        </authorList>
    </citation>
    <scope>NUCLEOTIDE SEQUENCE [LARGE SCALE GENOMIC DNA]</scope>
    <source>
        <strain evidence="3">JCM 16904</strain>
    </source>
</reference>
<dbReference type="InterPro" id="IPR011048">
    <property type="entry name" value="Haem_d1_sf"/>
</dbReference>
<evidence type="ECO:0000256" key="1">
    <source>
        <dbReference type="ARBA" id="ARBA00005564"/>
    </source>
</evidence>
<dbReference type="Proteomes" id="UP001500902">
    <property type="component" value="Unassembled WGS sequence"/>
</dbReference>
<dbReference type="EMBL" id="BAAAZP010000241">
    <property type="protein sequence ID" value="GAA3720531.1"/>
    <property type="molecule type" value="Genomic_DNA"/>
</dbReference>
<accession>A0ABP7EKQ7</accession>
<keyword evidence="3" id="KW-1185">Reference proteome</keyword>
<organism evidence="2 3">
    <name type="scientific">Nonomuraea antimicrobica</name>
    <dbReference type="NCBI Taxonomy" id="561173"/>
    <lineage>
        <taxon>Bacteria</taxon>
        <taxon>Bacillati</taxon>
        <taxon>Actinomycetota</taxon>
        <taxon>Actinomycetes</taxon>
        <taxon>Streptosporangiales</taxon>
        <taxon>Streptosporangiaceae</taxon>
        <taxon>Nonomuraea</taxon>
    </lineage>
</organism>
<protein>
    <submittedName>
        <fullName evidence="2">Lactonase family protein</fullName>
    </submittedName>
</protein>
<dbReference type="Pfam" id="PF10282">
    <property type="entry name" value="Lactonase"/>
    <property type="match status" value="1"/>
</dbReference>
<name>A0ABP7EKQ7_9ACTN</name>
<dbReference type="InterPro" id="IPR019405">
    <property type="entry name" value="Lactonase_7-beta_prop"/>
</dbReference>